<dbReference type="AlphaFoldDB" id="A0A6J7NRM0"/>
<dbReference type="EMBL" id="CAFBOM010000189">
    <property type="protein sequence ID" value="CAB4993292.1"/>
    <property type="molecule type" value="Genomic_DNA"/>
</dbReference>
<gene>
    <name evidence="1" type="ORF">UFOPK3957_01126</name>
</gene>
<organism evidence="1">
    <name type="scientific">freshwater metagenome</name>
    <dbReference type="NCBI Taxonomy" id="449393"/>
    <lineage>
        <taxon>unclassified sequences</taxon>
        <taxon>metagenomes</taxon>
        <taxon>ecological metagenomes</taxon>
    </lineage>
</organism>
<name>A0A6J7NRM0_9ZZZZ</name>
<evidence type="ECO:0000313" key="1">
    <source>
        <dbReference type="EMBL" id="CAB4993292.1"/>
    </source>
</evidence>
<protein>
    <submittedName>
        <fullName evidence="1">Unannotated protein</fullName>
    </submittedName>
</protein>
<sequence length="67" mass="7533">MSSLCVARREGNVYVHHTETLSVSIARGIELLEIPVCLDEWQDDLTVRHMSSRELIPLATLMADGPR</sequence>
<proteinExistence type="predicted"/>
<accession>A0A6J7NRM0</accession>
<reference evidence="1" key="1">
    <citation type="submission" date="2020-05" db="EMBL/GenBank/DDBJ databases">
        <authorList>
            <person name="Chiriac C."/>
            <person name="Salcher M."/>
            <person name="Ghai R."/>
            <person name="Kavagutti S V."/>
        </authorList>
    </citation>
    <scope>NUCLEOTIDE SEQUENCE</scope>
</reference>